<dbReference type="STRING" id="4846.A0A367KXY5"/>
<gene>
    <name evidence="5" type="primary">STE20_16</name>
    <name evidence="5" type="ORF">CU098_009596</name>
</gene>
<evidence type="ECO:0000259" key="4">
    <source>
        <dbReference type="PROSITE" id="PS50011"/>
    </source>
</evidence>
<dbReference type="PANTHER" id="PTHR45832:SF22">
    <property type="entry name" value="SERINE_THREONINE-PROTEIN KINASE SAMKA-RELATED"/>
    <property type="match status" value="1"/>
</dbReference>
<evidence type="ECO:0000256" key="3">
    <source>
        <dbReference type="ARBA" id="ARBA00022840"/>
    </source>
</evidence>
<comment type="similarity">
    <text evidence="1">Belongs to the protein kinase superfamily. STE Ser/Thr protein kinase family. STE20 subfamily.</text>
</comment>
<dbReference type="GO" id="GO:0004672">
    <property type="term" value="F:protein kinase activity"/>
    <property type="evidence" value="ECO:0007669"/>
    <property type="project" value="InterPro"/>
</dbReference>
<dbReference type="Gene3D" id="1.10.510.10">
    <property type="entry name" value="Transferase(Phosphotransferase) domain 1"/>
    <property type="match status" value="1"/>
</dbReference>
<protein>
    <submittedName>
        <fullName evidence="5">Signal transducing kinase of the PAK</fullName>
    </submittedName>
</protein>
<reference evidence="5 6" key="1">
    <citation type="journal article" date="2018" name="G3 (Bethesda)">
        <title>Phylogenetic and Phylogenomic Definition of Rhizopus Species.</title>
        <authorList>
            <person name="Gryganskyi A.P."/>
            <person name="Golan J."/>
            <person name="Dolatabadi S."/>
            <person name="Mondo S."/>
            <person name="Robb S."/>
            <person name="Idnurm A."/>
            <person name="Muszewska A."/>
            <person name="Steczkiewicz K."/>
            <person name="Masonjones S."/>
            <person name="Liao H.L."/>
            <person name="Gajdeczka M.T."/>
            <person name="Anike F."/>
            <person name="Vuek A."/>
            <person name="Anishchenko I.M."/>
            <person name="Voigt K."/>
            <person name="de Hoog G.S."/>
            <person name="Smith M.E."/>
            <person name="Heitman J."/>
            <person name="Vilgalys R."/>
            <person name="Stajich J.E."/>
        </authorList>
    </citation>
    <scope>NUCLEOTIDE SEQUENCE [LARGE SCALE GENOMIC DNA]</scope>
    <source>
        <strain evidence="5 6">LSU 92-RS-03</strain>
    </source>
</reference>
<dbReference type="OrthoDB" id="248923at2759"/>
<evidence type="ECO:0000313" key="6">
    <source>
        <dbReference type="Proteomes" id="UP000253551"/>
    </source>
</evidence>
<dbReference type="GO" id="GO:0005524">
    <property type="term" value="F:ATP binding"/>
    <property type="evidence" value="ECO:0007669"/>
    <property type="project" value="UniProtKB-KW"/>
</dbReference>
<dbReference type="PROSITE" id="PS50011">
    <property type="entry name" value="PROTEIN_KINASE_DOM"/>
    <property type="match status" value="1"/>
</dbReference>
<evidence type="ECO:0000256" key="1">
    <source>
        <dbReference type="ARBA" id="ARBA00008874"/>
    </source>
</evidence>
<dbReference type="SMART" id="SM00220">
    <property type="entry name" value="S_TKc"/>
    <property type="match status" value="1"/>
</dbReference>
<sequence>MTKNEINSKEYSKKNFSLKRFKNTSTGNIPVLLPVESHKEITSSKLSRKLSKLCKKEDPCRYYTDLVNVSEESFSTTYKARSIQQMDKVVTIKRICFKRRPRRDLVLQEIQVCQEESLGKYLVTHLESFLWKKQVWIVMEYMEGGNLTDVISHNTNFGFCAHIDKPYSKRRTMAGTLCWRAPALKNPERLSSNLRNFLHKCLQVDAEKRSKAYELLDHPFFYNVDPLDSLIPLIRQTKNQIDML</sequence>
<keyword evidence="2" id="KW-0547">Nucleotide-binding</keyword>
<keyword evidence="5" id="KW-0808">Transferase</keyword>
<dbReference type="EMBL" id="PJQM01000052">
    <property type="protein sequence ID" value="RCI06970.1"/>
    <property type="molecule type" value="Genomic_DNA"/>
</dbReference>
<dbReference type="Proteomes" id="UP000253551">
    <property type="component" value="Unassembled WGS sequence"/>
</dbReference>
<evidence type="ECO:0000313" key="5">
    <source>
        <dbReference type="EMBL" id="RCI06970.1"/>
    </source>
</evidence>
<dbReference type="Gene3D" id="3.30.200.20">
    <property type="entry name" value="Phosphorylase Kinase, domain 1"/>
    <property type="match status" value="1"/>
</dbReference>
<feature type="domain" description="Protein kinase" evidence="4">
    <location>
        <begin position="63"/>
        <end position="244"/>
    </location>
</feature>
<keyword evidence="6" id="KW-1185">Reference proteome</keyword>
<dbReference type="InterPro" id="IPR000719">
    <property type="entry name" value="Prot_kinase_dom"/>
</dbReference>
<keyword evidence="3" id="KW-0067">ATP-binding</keyword>
<dbReference type="Pfam" id="PF00069">
    <property type="entry name" value="Pkinase"/>
    <property type="match status" value="1"/>
</dbReference>
<evidence type="ECO:0000256" key="2">
    <source>
        <dbReference type="ARBA" id="ARBA00022741"/>
    </source>
</evidence>
<proteinExistence type="inferred from homology"/>
<organism evidence="5 6">
    <name type="scientific">Rhizopus stolonifer</name>
    <name type="common">Rhizopus nigricans</name>
    <dbReference type="NCBI Taxonomy" id="4846"/>
    <lineage>
        <taxon>Eukaryota</taxon>
        <taxon>Fungi</taxon>
        <taxon>Fungi incertae sedis</taxon>
        <taxon>Mucoromycota</taxon>
        <taxon>Mucoromycotina</taxon>
        <taxon>Mucoromycetes</taxon>
        <taxon>Mucorales</taxon>
        <taxon>Mucorineae</taxon>
        <taxon>Rhizopodaceae</taxon>
        <taxon>Rhizopus</taxon>
    </lineage>
</organism>
<dbReference type="InterPro" id="IPR011009">
    <property type="entry name" value="Kinase-like_dom_sf"/>
</dbReference>
<dbReference type="AlphaFoldDB" id="A0A367KXY5"/>
<name>A0A367KXY5_RHIST</name>
<comment type="caution">
    <text evidence="5">The sequence shown here is derived from an EMBL/GenBank/DDBJ whole genome shotgun (WGS) entry which is preliminary data.</text>
</comment>
<dbReference type="SUPFAM" id="SSF56112">
    <property type="entry name" value="Protein kinase-like (PK-like)"/>
    <property type="match status" value="1"/>
</dbReference>
<accession>A0A367KXY5</accession>
<dbReference type="InterPro" id="IPR051931">
    <property type="entry name" value="PAK3-like"/>
</dbReference>
<dbReference type="PANTHER" id="PTHR45832">
    <property type="entry name" value="SERINE/THREONINE-PROTEIN KINASE SAMKA-RELATED-RELATED"/>
    <property type="match status" value="1"/>
</dbReference>
<keyword evidence="5" id="KW-0418">Kinase</keyword>